<accession>A0A9E7I6U9</accession>
<organism evidence="1 2">
    <name type="scientific">Musa troglodytarum</name>
    <name type="common">fe'i banana</name>
    <dbReference type="NCBI Taxonomy" id="320322"/>
    <lineage>
        <taxon>Eukaryota</taxon>
        <taxon>Viridiplantae</taxon>
        <taxon>Streptophyta</taxon>
        <taxon>Embryophyta</taxon>
        <taxon>Tracheophyta</taxon>
        <taxon>Spermatophyta</taxon>
        <taxon>Magnoliopsida</taxon>
        <taxon>Liliopsida</taxon>
        <taxon>Zingiberales</taxon>
        <taxon>Musaceae</taxon>
        <taxon>Musa</taxon>
    </lineage>
</organism>
<dbReference type="OrthoDB" id="264354at2759"/>
<sequence length="109" mass="12200">MTAPPWRIKVHVITAFSSCGIYLWTSSSSQSVARSPGLKLAVHEASLERVALPWAPKRDLFGVHRRIGYLSEPLGFLPERSVVVTQLFLVIPRTSLKFRAPHFVARCVC</sequence>
<dbReference type="EMBL" id="CP097511">
    <property type="protein sequence ID" value="URE42522.1"/>
    <property type="molecule type" value="Genomic_DNA"/>
</dbReference>
<dbReference type="AlphaFoldDB" id="A0A9E7I6U9"/>
<reference evidence="1" key="1">
    <citation type="submission" date="2022-05" db="EMBL/GenBank/DDBJ databases">
        <title>The Musa troglodytarum L. genome provides insights into the mechanism of non-climacteric behaviour and enrichment of carotenoids.</title>
        <authorList>
            <person name="Wang J."/>
        </authorList>
    </citation>
    <scope>NUCLEOTIDE SEQUENCE</scope>
    <source>
        <tissue evidence="1">Leaf</tissue>
    </source>
</reference>
<evidence type="ECO:0000313" key="2">
    <source>
        <dbReference type="Proteomes" id="UP001055439"/>
    </source>
</evidence>
<keyword evidence="2" id="KW-1185">Reference proteome</keyword>
<protein>
    <submittedName>
        <fullName evidence="1">Uncharacterized protein</fullName>
    </submittedName>
</protein>
<evidence type="ECO:0000313" key="1">
    <source>
        <dbReference type="EMBL" id="URE42522.1"/>
    </source>
</evidence>
<dbReference type="Proteomes" id="UP001055439">
    <property type="component" value="Chromosome 9"/>
</dbReference>
<name>A0A9E7I6U9_9LILI</name>
<gene>
    <name evidence="1" type="ORF">MUK42_15083</name>
</gene>
<proteinExistence type="predicted"/>